<dbReference type="AlphaFoldDB" id="A0A1F4VGS3"/>
<dbReference type="SUPFAM" id="SSF53300">
    <property type="entry name" value="vWA-like"/>
    <property type="match status" value="1"/>
</dbReference>
<name>A0A1F4VGS3_UNCKA</name>
<feature type="transmembrane region" description="Helical" evidence="1">
    <location>
        <begin position="34"/>
        <end position="63"/>
    </location>
</feature>
<protein>
    <recommendedName>
        <fullName evidence="2">VWFA domain-containing protein</fullName>
    </recommendedName>
</protein>
<evidence type="ECO:0000313" key="4">
    <source>
        <dbReference type="Proteomes" id="UP000179005"/>
    </source>
</evidence>
<feature type="transmembrane region" description="Helical" evidence="1">
    <location>
        <begin position="270"/>
        <end position="289"/>
    </location>
</feature>
<dbReference type="STRING" id="1802619.A2797_01965"/>
<feature type="transmembrane region" description="Helical" evidence="1">
    <location>
        <begin position="6"/>
        <end position="22"/>
    </location>
</feature>
<dbReference type="SMART" id="SM00327">
    <property type="entry name" value="VWA"/>
    <property type="match status" value="1"/>
</dbReference>
<sequence length="295" mass="32225">MFEQPLFLAFIPVAIVLVLLLDRQKTNVGVSSLVLYNGATTLPLGAVQKFLLILVAATPFIIWATPLEVRREIVTSTREVRDFVIDLDDSGSMMTQMEIAKEVISKFVEANPNDRIALVTFEGVNDPDPRKSAYLEWPLSLDHEALLARLKAIEPGGGTNLEAGLYVALEHLAANQSSGAVIIISDGESAVDKEVWAKVAQLAKETRARIYWIWVGQSTNFESSAFKDLVESIGGKTYGISPTELESAFAAISALEPGEIIYKEVVFTSAHYGFLFALLIIAILAVVLIESVKEV</sequence>
<reference evidence="3 4" key="1">
    <citation type="journal article" date="2016" name="Nat. Commun.">
        <title>Thousands of microbial genomes shed light on interconnected biogeochemical processes in an aquifer system.</title>
        <authorList>
            <person name="Anantharaman K."/>
            <person name="Brown C.T."/>
            <person name="Hug L.A."/>
            <person name="Sharon I."/>
            <person name="Castelle C.J."/>
            <person name="Probst A.J."/>
            <person name="Thomas B.C."/>
            <person name="Singh A."/>
            <person name="Wilkins M.J."/>
            <person name="Karaoz U."/>
            <person name="Brodie E.L."/>
            <person name="Williams K.H."/>
            <person name="Hubbard S.S."/>
            <person name="Banfield J.F."/>
        </authorList>
    </citation>
    <scope>NUCLEOTIDE SEQUENCE [LARGE SCALE GENOMIC DNA]</scope>
</reference>
<organism evidence="3 4">
    <name type="scientific">candidate division WWE3 bacterium RIFCSPHIGHO2_01_FULL_48_15</name>
    <dbReference type="NCBI Taxonomy" id="1802619"/>
    <lineage>
        <taxon>Bacteria</taxon>
        <taxon>Katanobacteria</taxon>
    </lineage>
</organism>
<keyword evidence="1" id="KW-1133">Transmembrane helix</keyword>
<evidence type="ECO:0000313" key="3">
    <source>
        <dbReference type="EMBL" id="OGC56108.1"/>
    </source>
</evidence>
<keyword evidence="1" id="KW-0472">Membrane</keyword>
<accession>A0A1F4VGS3</accession>
<dbReference type="InterPro" id="IPR002035">
    <property type="entry name" value="VWF_A"/>
</dbReference>
<dbReference type="EMBL" id="MEVC01000003">
    <property type="protein sequence ID" value="OGC56108.1"/>
    <property type="molecule type" value="Genomic_DNA"/>
</dbReference>
<dbReference type="Pfam" id="PF13519">
    <property type="entry name" value="VWA_2"/>
    <property type="match status" value="1"/>
</dbReference>
<evidence type="ECO:0000259" key="2">
    <source>
        <dbReference type="PROSITE" id="PS50234"/>
    </source>
</evidence>
<dbReference type="InterPro" id="IPR036465">
    <property type="entry name" value="vWFA_dom_sf"/>
</dbReference>
<comment type="caution">
    <text evidence="3">The sequence shown here is derived from an EMBL/GenBank/DDBJ whole genome shotgun (WGS) entry which is preliminary data.</text>
</comment>
<evidence type="ECO:0000256" key="1">
    <source>
        <dbReference type="SAM" id="Phobius"/>
    </source>
</evidence>
<keyword evidence="1" id="KW-0812">Transmembrane</keyword>
<proteinExistence type="predicted"/>
<dbReference type="Gene3D" id="3.40.50.410">
    <property type="entry name" value="von Willebrand factor, type A domain"/>
    <property type="match status" value="1"/>
</dbReference>
<gene>
    <name evidence="3" type="ORF">A2797_01965</name>
</gene>
<dbReference type="PROSITE" id="PS50234">
    <property type="entry name" value="VWFA"/>
    <property type="match status" value="1"/>
</dbReference>
<feature type="domain" description="VWFA" evidence="2">
    <location>
        <begin position="82"/>
        <end position="265"/>
    </location>
</feature>
<dbReference type="Proteomes" id="UP000179005">
    <property type="component" value="Unassembled WGS sequence"/>
</dbReference>